<protein>
    <submittedName>
        <fullName evidence="1">Uncharacterized protein</fullName>
    </submittedName>
</protein>
<evidence type="ECO:0000313" key="2">
    <source>
        <dbReference type="Proteomes" id="UP000681720"/>
    </source>
</evidence>
<name>A0A8S3K553_9BILA</name>
<comment type="caution">
    <text evidence="1">The sequence shown here is derived from an EMBL/GenBank/DDBJ whole genome shotgun (WGS) entry which is preliminary data.</text>
</comment>
<gene>
    <name evidence="1" type="ORF">GIL414_LOCUS85985</name>
</gene>
<proteinExistence type="predicted"/>
<dbReference type="EMBL" id="CAJOBJ010372776">
    <property type="protein sequence ID" value="CAF5224203.1"/>
    <property type="molecule type" value="Genomic_DNA"/>
</dbReference>
<sequence>LQLMHNHLVYTAVLQHRLAIVCITQQLQSIRVDSGLEQAKTPPTGKRQTSEEKMSRVITAKRIYLYYRKSNSMTDFDGSATR</sequence>
<organism evidence="1 2">
    <name type="scientific">Rotaria magnacalcarata</name>
    <dbReference type="NCBI Taxonomy" id="392030"/>
    <lineage>
        <taxon>Eukaryota</taxon>
        <taxon>Metazoa</taxon>
        <taxon>Spiralia</taxon>
        <taxon>Gnathifera</taxon>
        <taxon>Rotifera</taxon>
        <taxon>Eurotatoria</taxon>
        <taxon>Bdelloidea</taxon>
        <taxon>Philodinida</taxon>
        <taxon>Philodinidae</taxon>
        <taxon>Rotaria</taxon>
    </lineage>
</organism>
<feature type="non-terminal residue" evidence="1">
    <location>
        <position position="1"/>
    </location>
</feature>
<dbReference type="AlphaFoldDB" id="A0A8S3K553"/>
<reference evidence="1" key="1">
    <citation type="submission" date="2021-02" db="EMBL/GenBank/DDBJ databases">
        <authorList>
            <person name="Nowell W R."/>
        </authorList>
    </citation>
    <scope>NUCLEOTIDE SEQUENCE</scope>
</reference>
<dbReference type="Proteomes" id="UP000681720">
    <property type="component" value="Unassembled WGS sequence"/>
</dbReference>
<evidence type="ECO:0000313" key="1">
    <source>
        <dbReference type="EMBL" id="CAF5224203.1"/>
    </source>
</evidence>
<accession>A0A8S3K553</accession>